<evidence type="ECO:0000256" key="4">
    <source>
        <dbReference type="ARBA" id="ARBA00022692"/>
    </source>
</evidence>
<keyword evidence="7 8" id="KW-0998">Cell outer membrane</keyword>
<dbReference type="InterPro" id="IPR023997">
    <property type="entry name" value="TonB-dep_OMP_SusC/RagA_CS"/>
</dbReference>
<evidence type="ECO:0000256" key="6">
    <source>
        <dbReference type="ARBA" id="ARBA00023136"/>
    </source>
</evidence>
<evidence type="ECO:0000313" key="13">
    <source>
        <dbReference type="Proteomes" id="UP000186917"/>
    </source>
</evidence>
<dbReference type="InterPro" id="IPR012910">
    <property type="entry name" value="Plug_dom"/>
</dbReference>
<evidence type="ECO:0000313" key="12">
    <source>
        <dbReference type="EMBL" id="SIT33102.1"/>
    </source>
</evidence>
<comment type="similarity">
    <text evidence="8 9">Belongs to the TonB-dependent receptor family.</text>
</comment>
<dbReference type="Pfam" id="PF00593">
    <property type="entry name" value="TonB_dep_Rec_b-barrel"/>
    <property type="match status" value="1"/>
</dbReference>
<dbReference type="Pfam" id="PF07715">
    <property type="entry name" value="Plug"/>
    <property type="match status" value="1"/>
</dbReference>
<dbReference type="InterPro" id="IPR036942">
    <property type="entry name" value="Beta-barrel_TonB_sf"/>
</dbReference>
<dbReference type="InterPro" id="IPR037066">
    <property type="entry name" value="Plug_dom_sf"/>
</dbReference>
<dbReference type="GO" id="GO:0009279">
    <property type="term" value="C:cell outer membrane"/>
    <property type="evidence" value="ECO:0007669"/>
    <property type="project" value="UniProtKB-SubCell"/>
</dbReference>
<protein>
    <submittedName>
        <fullName evidence="12">TonB-linked outer membrane protein, SusC/RagA family</fullName>
    </submittedName>
</protein>
<evidence type="ECO:0000256" key="2">
    <source>
        <dbReference type="ARBA" id="ARBA00022448"/>
    </source>
</evidence>
<gene>
    <name evidence="12" type="ORF">SAMN05421788_11229</name>
</gene>
<feature type="domain" description="TonB-dependent receptor plug" evidence="11">
    <location>
        <begin position="229"/>
        <end position="333"/>
    </location>
</feature>
<dbReference type="Gene3D" id="2.170.130.10">
    <property type="entry name" value="TonB-dependent receptor, plug domain"/>
    <property type="match status" value="1"/>
</dbReference>
<evidence type="ECO:0000259" key="11">
    <source>
        <dbReference type="Pfam" id="PF07715"/>
    </source>
</evidence>
<dbReference type="Gene3D" id="2.60.40.1120">
    <property type="entry name" value="Carboxypeptidase-like, regulatory domain"/>
    <property type="match status" value="1"/>
</dbReference>
<dbReference type="SUPFAM" id="SSF49464">
    <property type="entry name" value="Carboxypeptidase regulatory domain-like"/>
    <property type="match status" value="1"/>
</dbReference>
<dbReference type="InterPro" id="IPR000531">
    <property type="entry name" value="Beta-barrel_TonB"/>
</dbReference>
<organism evidence="12 13">
    <name type="scientific">Filimonas lacunae</name>
    <dbReference type="NCBI Taxonomy" id="477680"/>
    <lineage>
        <taxon>Bacteria</taxon>
        <taxon>Pseudomonadati</taxon>
        <taxon>Bacteroidota</taxon>
        <taxon>Chitinophagia</taxon>
        <taxon>Chitinophagales</taxon>
        <taxon>Chitinophagaceae</taxon>
        <taxon>Filimonas</taxon>
    </lineage>
</organism>
<dbReference type="Pfam" id="PF13715">
    <property type="entry name" value="CarbopepD_reg_2"/>
    <property type="match status" value="1"/>
</dbReference>
<evidence type="ECO:0000256" key="5">
    <source>
        <dbReference type="ARBA" id="ARBA00023077"/>
    </source>
</evidence>
<evidence type="ECO:0000256" key="1">
    <source>
        <dbReference type="ARBA" id="ARBA00004571"/>
    </source>
</evidence>
<keyword evidence="5 9" id="KW-0798">TonB box</keyword>
<dbReference type="OrthoDB" id="9768177at2"/>
<dbReference type="AlphaFoldDB" id="A0A1N7RDH3"/>
<keyword evidence="6 8" id="KW-0472">Membrane</keyword>
<dbReference type="Gene3D" id="2.40.170.20">
    <property type="entry name" value="TonB-dependent receptor, beta-barrel domain"/>
    <property type="match status" value="1"/>
</dbReference>
<keyword evidence="4 8" id="KW-0812">Transmembrane</keyword>
<dbReference type="SUPFAM" id="SSF56935">
    <property type="entry name" value="Porins"/>
    <property type="match status" value="1"/>
</dbReference>
<dbReference type="Proteomes" id="UP000186917">
    <property type="component" value="Unassembled WGS sequence"/>
</dbReference>
<keyword evidence="3 8" id="KW-1134">Transmembrane beta strand</keyword>
<dbReference type="NCBIfam" id="TIGR04056">
    <property type="entry name" value="OMP_RagA_SusC"/>
    <property type="match status" value="1"/>
</dbReference>
<dbReference type="STRING" id="477680.SAMN05421788_11229"/>
<dbReference type="InterPro" id="IPR008969">
    <property type="entry name" value="CarboxyPept-like_regulatory"/>
</dbReference>
<evidence type="ECO:0000256" key="3">
    <source>
        <dbReference type="ARBA" id="ARBA00022452"/>
    </source>
</evidence>
<proteinExistence type="inferred from homology"/>
<feature type="domain" description="TonB-dependent receptor-like beta-barrel" evidence="10">
    <location>
        <begin position="622"/>
        <end position="1042"/>
    </location>
</feature>
<reference evidence="13" key="1">
    <citation type="submission" date="2017-01" db="EMBL/GenBank/DDBJ databases">
        <authorList>
            <person name="Varghese N."/>
            <person name="Submissions S."/>
        </authorList>
    </citation>
    <scope>NUCLEOTIDE SEQUENCE [LARGE SCALE GENOMIC DNA]</scope>
    <source>
        <strain evidence="13">DSM 21054</strain>
    </source>
</reference>
<keyword evidence="13" id="KW-1185">Reference proteome</keyword>
<sequence>MPLPKGLNYLFRMMRLTTFVLLCGCLFFADKGIAQSARVTLSVKQISLEQFFNIIESQTGYRFSYSAAVIPIHKKVDIWAKNESLETLLTRTLKQLGLSHRLMSEKVIGITDTRLTAPSSIPLPPPYPQLPDTITIHGTVVDENGKPIANAAIQVRGTNKGISSAPDGTFSISLTAPAFTLDISSLNFVPRELTVSSGITRYRIMMEATAESLSEIVVVAYGTTRKGAYTGSVAQINSEKIAERSVTNVLNYIEGSAPGIQSTSSNGQPGSSPTIRIRGFGSVSASNAPLFVLDGAIYDGNISDINANDIDNFSILKDAAATALYGNKAVNGVIMISTKKGKRGQNRVQLRVNQGIYTRGMPEYNRVNAYQYYPLMWEALRNSLVYPASGTNAIPIADANQLASGVYPRFTTGANAGKQNYNGTAYSDISQLLVNNPFNVASTDIVRVDGTINPNARLLYPDDLNWYKALSRTGQRQDYTLATSGGTERRDYYISLGYNNEKGFINQSDFRRFTGRVNVNTQPLNWFKTGLNLSAAIANGNNANDELSTGFVNPFFFTRDIGPIYPVYQHNATTGAFILDNNGQKQYELGLNRASGGKAGRNVVAETALNKNIKKTNTISARSYGTITLYKGLNFTSNISVDLANLDNPTYDNKIVGDGAGDNGRASKTSSATTSYTFNQLFTYNQSFNQHHIDVLAGHENYDFNYRYSYGARSGQILENNTELINFTTTTDLTSYTYKDRTESYLSRINYDFKSKYLFSASFRRDGSSRFYQHARWGNFWSVGAGWRLDQEKYISQLKWVNMLKLRGSYGVVGNNFILNSTGDNNYYAWQALYQLNRNNALEPGYLQSSLENKDLKWETNRQLDLGVDFSLFNNRLSGTIEYFNKNSYDLLYSVPLPVSGGIDAKNMNIGTAYNRGLEVQLTGTWLQKKNFSWATTLNWTIFSNKITSQPQQEIIEETSKRMVGHSIYDYWLRQWYGVDPNDGAGLFVADKFVAGTTRINAKGDTVTTDYSNARFAYSGTAIPDFYGSISNTVAYKNFKLSFLITYQVGGKTYDAPYAYLMNTGNYGEALHTDVLRRWQKPGDITDVPRMDYSQVSNYQQQSTRYLVSSSYLNFRSATFTWAIPAKTTALLHIQDALLYITAENLGWLTARKGMNPQQAYSGLAFNAYAPARIYTLGLNITL</sequence>
<dbReference type="InterPro" id="IPR039426">
    <property type="entry name" value="TonB-dep_rcpt-like"/>
</dbReference>
<evidence type="ECO:0000259" key="10">
    <source>
        <dbReference type="Pfam" id="PF00593"/>
    </source>
</evidence>
<dbReference type="InterPro" id="IPR023996">
    <property type="entry name" value="TonB-dep_OMP_SusC/RagA"/>
</dbReference>
<evidence type="ECO:0000256" key="8">
    <source>
        <dbReference type="PROSITE-ProRule" id="PRU01360"/>
    </source>
</evidence>
<dbReference type="EMBL" id="FTOR01000012">
    <property type="protein sequence ID" value="SIT33102.1"/>
    <property type="molecule type" value="Genomic_DNA"/>
</dbReference>
<dbReference type="NCBIfam" id="TIGR04057">
    <property type="entry name" value="SusC_RagA_signa"/>
    <property type="match status" value="1"/>
</dbReference>
<accession>A0A1N7RDH3</accession>
<evidence type="ECO:0000256" key="7">
    <source>
        <dbReference type="ARBA" id="ARBA00023237"/>
    </source>
</evidence>
<comment type="subcellular location">
    <subcellularLocation>
        <location evidence="1 8">Cell outer membrane</location>
        <topology evidence="1 8">Multi-pass membrane protein</topology>
    </subcellularLocation>
</comment>
<evidence type="ECO:0000256" key="9">
    <source>
        <dbReference type="RuleBase" id="RU003357"/>
    </source>
</evidence>
<keyword evidence="2 8" id="KW-0813">Transport</keyword>
<dbReference type="PROSITE" id="PS52016">
    <property type="entry name" value="TONB_DEPENDENT_REC_3"/>
    <property type="match status" value="1"/>
</dbReference>
<name>A0A1N7RDH3_9BACT</name>